<dbReference type="GO" id="GO:0009401">
    <property type="term" value="P:phosphoenolpyruvate-dependent sugar phosphotransferase system"/>
    <property type="evidence" value="ECO:0007669"/>
    <property type="project" value="UniProtKB-KW"/>
</dbReference>
<evidence type="ECO:0000256" key="9">
    <source>
        <dbReference type="ARBA" id="ARBA00029908"/>
    </source>
</evidence>
<dbReference type="EMBL" id="SGJB01000003">
    <property type="protein sequence ID" value="TQQ85271.1"/>
    <property type="molecule type" value="Genomic_DNA"/>
</dbReference>
<protein>
    <recommendedName>
        <fullName evidence="2">Mannitol-specific phosphotransferase enzyme IIA component</fullName>
    </recommendedName>
    <alternativeName>
        <fullName evidence="10">EIIA</fullName>
    </alternativeName>
    <alternativeName>
        <fullName evidence="11">EIII</fullName>
    </alternativeName>
    <alternativeName>
        <fullName evidence="9">PTS system mannitol-specific EIIA component</fullName>
    </alternativeName>
</protein>
<keyword evidence="6" id="KW-0808">Transferase</keyword>
<feature type="domain" description="PTS EIIA type-2" evidence="12">
    <location>
        <begin position="28"/>
        <end position="167"/>
    </location>
</feature>
<dbReference type="GO" id="GO:0016301">
    <property type="term" value="F:kinase activity"/>
    <property type="evidence" value="ECO:0007669"/>
    <property type="project" value="UniProtKB-KW"/>
</dbReference>
<dbReference type="Proteomes" id="UP000317863">
    <property type="component" value="Unassembled WGS sequence"/>
</dbReference>
<accession>A0A544QX72</accession>
<dbReference type="Gene3D" id="3.40.930.10">
    <property type="entry name" value="Mannitol-specific EII, Chain A"/>
    <property type="match status" value="1"/>
</dbReference>
<evidence type="ECO:0000256" key="7">
    <source>
        <dbReference type="ARBA" id="ARBA00022683"/>
    </source>
</evidence>
<evidence type="ECO:0000256" key="10">
    <source>
        <dbReference type="ARBA" id="ARBA00030956"/>
    </source>
</evidence>
<keyword evidence="4" id="KW-0597">Phosphoprotein</keyword>
<evidence type="ECO:0000256" key="11">
    <source>
        <dbReference type="ARBA" id="ARBA00030962"/>
    </source>
</evidence>
<dbReference type="PANTHER" id="PTHR30181:SF2">
    <property type="entry name" value="PTS SYSTEM MANNITOL-SPECIFIC EIICBA COMPONENT"/>
    <property type="match status" value="1"/>
</dbReference>
<keyword evidence="7" id="KW-0598">Phosphotransferase system</keyword>
<keyword evidence="5 13" id="KW-0762">Sugar transport</keyword>
<dbReference type="GO" id="GO:0005886">
    <property type="term" value="C:plasma membrane"/>
    <property type="evidence" value="ECO:0007669"/>
    <property type="project" value="TreeGrafter"/>
</dbReference>
<dbReference type="AlphaFoldDB" id="A0A544QX72"/>
<keyword evidence="3" id="KW-0813">Transport</keyword>
<comment type="caution">
    <text evidence="13">The sequence shown here is derived from an EMBL/GenBank/DDBJ whole genome shotgun (WGS) entry which is preliminary data.</text>
</comment>
<dbReference type="InterPro" id="IPR050893">
    <property type="entry name" value="Sugar_PTS"/>
</dbReference>
<comment type="function">
    <text evidence="1">The phosphoenolpyruvate-dependent sugar phosphotransferase system (sugar PTS), a major carbohydrate active transport system, catalyzes the phosphorylation of incoming sugar substrates concomitantly with their translocation across the cell membrane. The enzyme II CmtAB PTS system is involved in D-mannitol transport.</text>
</comment>
<sequence length="167" mass="18561">MFFGRKKKNNVCEENVDKSIKSPSKKHELLKKENIITGCSRMTKEDTIRKVGQMLVDSGYVNENYIEGMIEREKSFSTNIGNAVALPHGTESVKKEVISSGIAVMTFPEGTDWGGEDVKLVIGIAGEGGTHLEILSNIAMKLMEQSVVDDLVESNDVEKIYKMFVEE</sequence>
<dbReference type="PANTHER" id="PTHR30181">
    <property type="entry name" value="MANNITOL PERMEASE IIC COMPONENT"/>
    <property type="match status" value="1"/>
</dbReference>
<name>A0A544QX72_9FIRM</name>
<keyword evidence="8" id="KW-0418">Kinase</keyword>
<dbReference type="PROSITE" id="PS00372">
    <property type="entry name" value="PTS_EIIA_TYPE_2_HIS"/>
    <property type="match status" value="1"/>
</dbReference>
<evidence type="ECO:0000256" key="1">
    <source>
        <dbReference type="ARBA" id="ARBA00002434"/>
    </source>
</evidence>
<evidence type="ECO:0000256" key="2">
    <source>
        <dbReference type="ARBA" id="ARBA00014783"/>
    </source>
</evidence>
<dbReference type="InterPro" id="IPR016152">
    <property type="entry name" value="PTrfase/Anion_transptr"/>
</dbReference>
<keyword evidence="14" id="KW-1185">Reference proteome</keyword>
<evidence type="ECO:0000256" key="8">
    <source>
        <dbReference type="ARBA" id="ARBA00022777"/>
    </source>
</evidence>
<evidence type="ECO:0000256" key="3">
    <source>
        <dbReference type="ARBA" id="ARBA00022448"/>
    </source>
</evidence>
<evidence type="ECO:0000259" key="12">
    <source>
        <dbReference type="PROSITE" id="PS51094"/>
    </source>
</evidence>
<dbReference type="CDD" id="cd00211">
    <property type="entry name" value="PTS_IIA_fru"/>
    <property type="match status" value="1"/>
</dbReference>
<evidence type="ECO:0000256" key="4">
    <source>
        <dbReference type="ARBA" id="ARBA00022553"/>
    </source>
</evidence>
<evidence type="ECO:0000256" key="6">
    <source>
        <dbReference type="ARBA" id="ARBA00022679"/>
    </source>
</evidence>
<gene>
    <name evidence="13" type="ORF">EXD82_02420</name>
</gene>
<dbReference type="Pfam" id="PF00359">
    <property type="entry name" value="PTS_EIIA_2"/>
    <property type="match status" value="1"/>
</dbReference>
<reference evidence="13 14" key="1">
    <citation type="submission" date="2019-02" db="EMBL/GenBank/DDBJ databases">
        <title>Peptostreptococcaceae bacterium ZHW00191 nov., a new bacterium isolated from the human gut.</title>
        <authorList>
            <person name="Zhou H.-W."/>
            <person name="Chen X.-J."/>
        </authorList>
    </citation>
    <scope>NUCLEOTIDE SEQUENCE [LARGE SCALE GENOMIC DNA]</scope>
    <source>
        <strain evidence="13 14">ZHW00191</strain>
    </source>
</reference>
<dbReference type="RefSeq" id="WP_142535323.1">
    <property type="nucleotide sequence ID" value="NZ_SGJB01000003.1"/>
</dbReference>
<dbReference type="InterPro" id="IPR002178">
    <property type="entry name" value="PTS_EIIA_type-2_dom"/>
</dbReference>
<evidence type="ECO:0000256" key="5">
    <source>
        <dbReference type="ARBA" id="ARBA00022597"/>
    </source>
</evidence>
<dbReference type="SUPFAM" id="SSF55804">
    <property type="entry name" value="Phoshotransferase/anion transport protein"/>
    <property type="match status" value="1"/>
</dbReference>
<evidence type="ECO:0000313" key="13">
    <source>
        <dbReference type="EMBL" id="TQQ85271.1"/>
    </source>
</evidence>
<evidence type="ECO:0000313" key="14">
    <source>
        <dbReference type="Proteomes" id="UP000317863"/>
    </source>
</evidence>
<dbReference type="OrthoDB" id="1640042at2"/>
<organism evidence="13 14">
    <name type="scientific">Peptacetobacter hominis</name>
    <dbReference type="NCBI Taxonomy" id="2743610"/>
    <lineage>
        <taxon>Bacteria</taxon>
        <taxon>Bacillati</taxon>
        <taxon>Bacillota</taxon>
        <taxon>Clostridia</taxon>
        <taxon>Peptostreptococcales</taxon>
        <taxon>Peptostreptococcaceae</taxon>
        <taxon>Peptacetobacter</taxon>
    </lineage>
</organism>
<proteinExistence type="predicted"/>
<dbReference type="PROSITE" id="PS51094">
    <property type="entry name" value="PTS_EIIA_TYPE_2"/>
    <property type="match status" value="1"/>
</dbReference>
<dbReference type="GO" id="GO:0090563">
    <property type="term" value="F:protein-phosphocysteine-sugar phosphotransferase activity"/>
    <property type="evidence" value="ECO:0007669"/>
    <property type="project" value="TreeGrafter"/>
</dbReference>